<dbReference type="InterPro" id="IPR036779">
    <property type="entry name" value="LysM_dom_sf"/>
</dbReference>
<protein>
    <recommendedName>
        <fullName evidence="5">LysM domain-containing protein</fullName>
    </recommendedName>
</protein>
<evidence type="ECO:0000313" key="6">
    <source>
        <dbReference type="EMBL" id="KAK6535516.1"/>
    </source>
</evidence>
<dbReference type="InterPro" id="IPR018392">
    <property type="entry name" value="LysM"/>
</dbReference>
<comment type="caution">
    <text evidence="6">The sequence shown here is derived from an EMBL/GenBank/DDBJ whole genome shotgun (WGS) entry which is preliminary data.</text>
</comment>
<keyword evidence="2" id="KW-0843">Virulence</keyword>
<dbReference type="Gene3D" id="3.10.350.10">
    <property type="entry name" value="LysM domain"/>
    <property type="match status" value="1"/>
</dbReference>
<evidence type="ECO:0000256" key="3">
    <source>
        <dbReference type="SAM" id="MobiDB-lite"/>
    </source>
</evidence>
<evidence type="ECO:0000256" key="1">
    <source>
        <dbReference type="ARBA" id="ARBA00022669"/>
    </source>
</evidence>
<organism evidence="6 7">
    <name type="scientific">Orbilia ellipsospora</name>
    <dbReference type="NCBI Taxonomy" id="2528407"/>
    <lineage>
        <taxon>Eukaryota</taxon>
        <taxon>Fungi</taxon>
        <taxon>Dikarya</taxon>
        <taxon>Ascomycota</taxon>
        <taxon>Pezizomycotina</taxon>
        <taxon>Orbiliomycetes</taxon>
        <taxon>Orbiliales</taxon>
        <taxon>Orbiliaceae</taxon>
        <taxon>Orbilia</taxon>
    </lineage>
</organism>
<dbReference type="Proteomes" id="UP001365542">
    <property type="component" value="Unassembled WGS sequence"/>
</dbReference>
<dbReference type="GO" id="GO:0008061">
    <property type="term" value="F:chitin binding"/>
    <property type="evidence" value="ECO:0007669"/>
    <property type="project" value="UniProtKB-KW"/>
</dbReference>
<feature type="region of interest" description="Disordered" evidence="3">
    <location>
        <begin position="102"/>
        <end position="123"/>
    </location>
</feature>
<dbReference type="PROSITE" id="PS51782">
    <property type="entry name" value="LYSM"/>
    <property type="match status" value="1"/>
</dbReference>
<accession>A0AAV9X486</accession>
<dbReference type="PANTHER" id="PTHR34997:SF1">
    <property type="entry name" value="PEPTIDOGLYCAN-BINDING LYSIN DOMAIN"/>
    <property type="match status" value="1"/>
</dbReference>
<sequence>MKTLSLKLAVTALLASLVSSMPASLLARTSTGTKPAQTLPDEAPTCDYWYIALATGDTCFTIAERTGLSLVDLFDWNPSLESDCFGVKGGYGYCIDAPPASNTTSTSTSPSPTSSTTSSGAGTVTTTVTTTKTVSTTVSLSFTSTIVVTDGGGSAITVTSTVTSTAAAVTVTVTGACVSTTSSTTAPLSSTTTTTFSSFTSSSKTSSTTSSTTTTTTTKTTTTSTTTTSLPVPTFSPSQFPPTSAKSVLCATQPAGSGVPVSVPTGAALSQAITTACANILPGGTYFLEKGLPYSSSITVSGKTVMFYLTIWLGGFSVPNSLCVSQLMQVLNGCLNSGAGTTYGGCSSSSDLNFQTCFFPS</sequence>
<proteinExistence type="predicted"/>
<feature type="region of interest" description="Disordered" evidence="3">
    <location>
        <begin position="181"/>
        <end position="235"/>
    </location>
</feature>
<dbReference type="EMBL" id="JAVHJO010000010">
    <property type="protein sequence ID" value="KAK6535516.1"/>
    <property type="molecule type" value="Genomic_DNA"/>
</dbReference>
<evidence type="ECO:0000256" key="4">
    <source>
        <dbReference type="SAM" id="SignalP"/>
    </source>
</evidence>
<reference evidence="6 7" key="1">
    <citation type="submission" date="2019-10" db="EMBL/GenBank/DDBJ databases">
        <authorList>
            <person name="Palmer J.M."/>
        </authorList>
    </citation>
    <scope>NUCLEOTIDE SEQUENCE [LARGE SCALE GENOMIC DNA]</scope>
    <source>
        <strain evidence="6 7">TWF694</strain>
    </source>
</reference>
<evidence type="ECO:0000313" key="7">
    <source>
        <dbReference type="Proteomes" id="UP001365542"/>
    </source>
</evidence>
<gene>
    <name evidence="6" type="ORF">TWF694_001971</name>
</gene>
<dbReference type="InterPro" id="IPR052210">
    <property type="entry name" value="LysM1-like"/>
</dbReference>
<feature type="signal peptide" evidence="4">
    <location>
        <begin position="1"/>
        <end position="20"/>
    </location>
</feature>
<evidence type="ECO:0000259" key="5">
    <source>
        <dbReference type="PROSITE" id="PS51782"/>
    </source>
</evidence>
<keyword evidence="1" id="KW-0147">Chitin-binding</keyword>
<dbReference type="CDD" id="cd00118">
    <property type="entry name" value="LysM"/>
    <property type="match status" value="1"/>
</dbReference>
<keyword evidence="7" id="KW-1185">Reference proteome</keyword>
<evidence type="ECO:0000256" key="2">
    <source>
        <dbReference type="ARBA" id="ARBA00023026"/>
    </source>
</evidence>
<keyword evidence="4" id="KW-0732">Signal</keyword>
<feature type="domain" description="LysM" evidence="5">
    <location>
        <begin position="49"/>
        <end position="95"/>
    </location>
</feature>
<dbReference type="PANTHER" id="PTHR34997">
    <property type="entry name" value="AM15"/>
    <property type="match status" value="1"/>
</dbReference>
<dbReference type="AlphaFoldDB" id="A0AAV9X486"/>
<name>A0AAV9X486_9PEZI</name>
<feature type="chain" id="PRO_5043664914" description="LysM domain-containing protein" evidence="4">
    <location>
        <begin position="21"/>
        <end position="361"/>
    </location>
</feature>